<dbReference type="PROSITE" id="PS00552">
    <property type="entry name" value="HTH_MERR_1"/>
    <property type="match status" value="1"/>
</dbReference>
<name>K6WPR3_9MICO</name>
<proteinExistence type="predicted"/>
<dbReference type="EMBL" id="BAHD01000003">
    <property type="protein sequence ID" value="GAB94117.1"/>
    <property type="molecule type" value="Genomic_DNA"/>
</dbReference>
<keyword evidence="4" id="KW-0804">Transcription</keyword>
<dbReference type="CDD" id="cd02065">
    <property type="entry name" value="B12-binding_like"/>
    <property type="match status" value="1"/>
</dbReference>
<dbReference type="PANTHER" id="PTHR30204:SF69">
    <property type="entry name" value="MERR-FAMILY TRANSCRIPTIONAL REGULATOR"/>
    <property type="match status" value="1"/>
</dbReference>
<evidence type="ECO:0000256" key="2">
    <source>
        <dbReference type="ARBA" id="ARBA00023015"/>
    </source>
</evidence>
<keyword evidence="3" id="KW-0238">DNA-binding</keyword>
<dbReference type="PANTHER" id="PTHR30204">
    <property type="entry name" value="REDOX-CYCLING DRUG-SENSING TRANSCRIPTIONAL ACTIVATOR SOXR"/>
    <property type="match status" value="1"/>
</dbReference>
<evidence type="ECO:0000259" key="6">
    <source>
        <dbReference type="PROSITE" id="PS51332"/>
    </source>
</evidence>
<dbReference type="InterPro" id="IPR036724">
    <property type="entry name" value="Cobalamin-bd_sf"/>
</dbReference>
<dbReference type="Gene3D" id="1.10.1240.10">
    <property type="entry name" value="Methionine synthase domain"/>
    <property type="match status" value="1"/>
</dbReference>
<organism evidence="7 8">
    <name type="scientific">Kineosphaera limosa NBRC 100340</name>
    <dbReference type="NCBI Taxonomy" id="1184609"/>
    <lineage>
        <taxon>Bacteria</taxon>
        <taxon>Bacillati</taxon>
        <taxon>Actinomycetota</taxon>
        <taxon>Actinomycetes</taxon>
        <taxon>Micrococcales</taxon>
        <taxon>Dermatophilaceae</taxon>
        <taxon>Kineosphaera</taxon>
    </lineage>
</organism>
<dbReference type="Gene3D" id="1.10.1660.10">
    <property type="match status" value="1"/>
</dbReference>
<evidence type="ECO:0000256" key="3">
    <source>
        <dbReference type="ARBA" id="ARBA00023125"/>
    </source>
</evidence>
<dbReference type="SUPFAM" id="SSF52242">
    <property type="entry name" value="Cobalamin (vitamin B12)-binding domain"/>
    <property type="match status" value="1"/>
</dbReference>
<dbReference type="PROSITE" id="PS50937">
    <property type="entry name" value="HTH_MERR_2"/>
    <property type="match status" value="1"/>
</dbReference>
<evidence type="ECO:0000313" key="7">
    <source>
        <dbReference type="EMBL" id="GAB94117.1"/>
    </source>
</evidence>
<keyword evidence="1" id="KW-0678">Repressor</keyword>
<dbReference type="Pfam" id="PF13411">
    <property type="entry name" value="MerR_1"/>
    <property type="match status" value="1"/>
</dbReference>
<evidence type="ECO:0000256" key="4">
    <source>
        <dbReference type="ARBA" id="ARBA00023163"/>
    </source>
</evidence>
<evidence type="ECO:0000313" key="8">
    <source>
        <dbReference type="Proteomes" id="UP000008366"/>
    </source>
</evidence>
<dbReference type="Proteomes" id="UP000008366">
    <property type="component" value="Unassembled WGS sequence"/>
</dbReference>
<keyword evidence="8" id="KW-1185">Reference proteome</keyword>
<dbReference type="SUPFAM" id="SSF46955">
    <property type="entry name" value="Putative DNA-binding domain"/>
    <property type="match status" value="1"/>
</dbReference>
<dbReference type="AlphaFoldDB" id="K6WPR3"/>
<sequence>MRIAELAARTGVSPHLIRMWERRYGLLSPTRSAGGYRLYGPRDEALLNQMREQRAQGVPAGEAVTRVLARRNGRPAPPAPTGVTEPKRPSRELLDHLHEAVQGFDEVRASVALDDLLADHPFGAGLDEILIPYLRELGERWADGRATVAHEHFASSLIRRRLAPLCQTDEQGDGPLALLACPSGEQHDLMLMSFGILLAQAGWRVRHLGSDTPMSAITSAAQALTPDLVVLSATRAELFWSKRPELGQLRDLIGADRLALAGTGASAQLADDLGVGRFTGTPTQAAQALVGTPR</sequence>
<dbReference type="InterPro" id="IPR000551">
    <property type="entry name" value="MerR-type_HTH_dom"/>
</dbReference>
<feature type="domain" description="B12-binding" evidence="6">
    <location>
        <begin position="174"/>
        <end position="294"/>
    </location>
</feature>
<dbReference type="GO" id="GO:0031419">
    <property type="term" value="F:cobalamin binding"/>
    <property type="evidence" value="ECO:0007669"/>
    <property type="project" value="InterPro"/>
</dbReference>
<dbReference type="eggNOG" id="COG5012">
    <property type="taxonomic scope" value="Bacteria"/>
</dbReference>
<feature type="domain" description="HTH merR-type" evidence="5">
    <location>
        <begin position="1"/>
        <end position="59"/>
    </location>
</feature>
<reference evidence="7 8" key="1">
    <citation type="submission" date="2012-08" db="EMBL/GenBank/DDBJ databases">
        <title>Whole genome shotgun sequence of Kineosphaera limosa NBRC 100340.</title>
        <authorList>
            <person name="Yoshida I."/>
            <person name="Isaki S."/>
            <person name="Hosoyama A."/>
            <person name="Tsuchikane K."/>
            <person name="Katsumata H."/>
            <person name="Ando Y."/>
            <person name="Ohji S."/>
            <person name="Hamada M."/>
            <person name="Tamura T."/>
            <person name="Yamazoe A."/>
            <person name="Yamazaki S."/>
            <person name="Fujita N."/>
        </authorList>
    </citation>
    <scope>NUCLEOTIDE SEQUENCE [LARGE SCALE GENOMIC DNA]</scope>
    <source>
        <strain evidence="7 8">NBRC 100340</strain>
    </source>
</reference>
<dbReference type="InterPro" id="IPR036594">
    <property type="entry name" value="Meth_synthase_dom"/>
</dbReference>
<dbReference type="InterPro" id="IPR003759">
    <property type="entry name" value="Cbl-bd_cap"/>
</dbReference>
<dbReference type="Pfam" id="PF02607">
    <property type="entry name" value="B12-binding_2"/>
    <property type="match status" value="1"/>
</dbReference>
<accession>K6WPR3</accession>
<dbReference type="OrthoDB" id="9800334at2"/>
<dbReference type="STRING" id="1184609.KILIM_003_00390"/>
<keyword evidence="2" id="KW-0805">Transcription regulation</keyword>
<dbReference type="SMART" id="SM00422">
    <property type="entry name" value="HTH_MERR"/>
    <property type="match status" value="1"/>
</dbReference>
<dbReference type="PROSITE" id="PS51332">
    <property type="entry name" value="B12_BINDING"/>
    <property type="match status" value="1"/>
</dbReference>
<dbReference type="GO" id="GO:0046872">
    <property type="term" value="F:metal ion binding"/>
    <property type="evidence" value="ECO:0007669"/>
    <property type="project" value="InterPro"/>
</dbReference>
<protein>
    <submittedName>
        <fullName evidence="7">Putative MerR family transcriptional regulator</fullName>
    </submittedName>
</protein>
<comment type="caution">
    <text evidence="7">The sequence shown here is derived from an EMBL/GenBank/DDBJ whole genome shotgun (WGS) entry which is preliminary data.</text>
</comment>
<evidence type="ECO:0000259" key="5">
    <source>
        <dbReference type="PROSITE" id="PS50937"/>
    </source>
</evidence>
<gene>
    <name evidence="7" type="ORF">KILIM_003_00390</name>
</gene>
<dbReference type="InterPro" id="IPR047057">
    <property type="entry name" value="MerR_fam"/>
</dbReference>
<dbReference type="RefSeq" id="WP_006590650.1">
    <property type="nucleotide sequence ID" value="NZ_BAHD01000003.1"/>
</dbReference>
<evidence type="ECO:0000256" key="1">
    <source>
        <dbReference type="ARBA" id="ARBA00022491"/>
    </source>
</evidence>
<dbReference type="InterPro" id="IPR006158">
    <property type="entry name" value="Cobalamin-bd"/>
</dbReference>
<dbReference type="GO" id="GO:0003700">
    <property type="term" value="F:DNA-binding transcription factor activity"/>
    <property type="evidence" value="ECO:0007669"/>
    <property type="project" value="InterPro"/>
</dbReference>
<dbReference type="InterPro" id="IPR009061">
    <property type="entry name" value="DNA-bd_dom_put_sf"/>
</dbReference>
<dbReference type="GO" id="GO:0003677">
    <property type="term" value="F:DNA binding"/>
    <property type="evidence" value="ECO:0007669"/>
    <property type="project" value="UniProtKB-KW"/>
</dbReference>
<dbReference type="Gene3D" id="3.40.50.280">
    <property type="entry name" value="Cobalamin-binding domain"/>
    <property type="match status" value="1"/>
</dbReference>